<dbReference type="Pfam" id="PF07670">
    <property type="entry name" value="Gate"/>
    <property type="match status" value="1"/>
</dbReference>
<dbReference type="PANTHER" id="PTHR10590">
    <property type="entry name" value="SODIUM/NUCLEOSIDE COTRANSPORTER"/>
    <property type="match status" value="1"/>
</dbReference>
<evidence type="ECO:0000259" key="9">
    <source>
        <dbReference type="Pfam" id="PF07662"/>
    </source>
</evidence>
<sequence>MSRFTGLIGIALILGIAYAMSNNRKAINYRTVGVGLLLQFGLAVFILKTDIGQQIFQTLGQFVDRLLQKSVKGAEFVFSPLVNRALLSKAFGPENGFIFFFQVIPTIIFVAVLVNIFYHLGIMQRVVAVLARVMKWLMGVSGAEALSNVSSTFVGQVEAQIMIKPYLKTMTKSELLASMTGSFACIAGGVLAVYISLGVPAPYLLAASLMAAPGALVISKIVFPETEVSETEGIVKLEIKKSHANLLDAIASGAAEGLKVGFNVIAMLIGFIALMALVDSILFRIGFYIFGFPNLSLNYVLGNVFSVFAWAMGVPSKDIQAAGSLMGTKMVVNEFVAYLDLVKIKSTLDPKTIAITSFALCGFANFSSIAIQVGGIGELAPSRRSDLAKLGFKALICGTLASYMSATLAGLLL</sequence>
<dbReference type="PANTHER" id="PTHR10590:SF4">
    <property type="entry name" value="SOLUTE CARRIER FAMILY 28 MEMBER 3"/>
    <property type="match status" value="1"/>
</dbReference>
<keyword evidence="4 7" id="KW-0812">Transmembrane</keyword>
<gene>
    <name evidence="11" type="ORF">EHT87_25100</name>
</gene>
<protein>
    <submittedName>
        <fullName evidence="11">NupC/NupG family nucleoside CNT transporter</fullName>
    </submittedName>
</protein>
<dbReference type="OrthoDB" id="9766455at2"/>
<evidence type="ECO:0000259" key="10">
    <source>
        <dbReference type="Pfam" id="PF07670"/>
    </source>
</evidence>
<evidence type="ECO:0000256" key="2">
    <source>
        <dbReference type="ARBA" id="ARBA00009033"/>
    </source>
</evidence>
<feature type="transmembrane region" description="Helical" evidence="7">
    <location>
        <begin position="264"/>
        <end position="290"/>
    </location>
</feature>
<dbReference type="RefSeq" id="WP_124909414.1">
    <property type="nucleotide sequence ID" value="NZ_RQJP01000005.1"/>
</dbReference>
<feature type="transmembrane region" description="Helical" evidence="7">
    <location>
        <begin position="175"/>
        <end position="197"/>
    </location>
</feature>
<comment type="similarity">
    <text evidence="2">Belongs to the concentrative nucleoside transporter (CNT) (TC 2.A.41) family.</text>
</comment>
<evidence type="ECO:0000313" key="12">
    <source>
        <dbReference type="Proteomes" id="UP000274271"/>
    </source>
</evidence>
<feature type="domain" description="Nucleoside transporter/FeoB GTPase Gate" evidence="10">
    <location>
        <begin position="100"/>
        <end position="198"/>
    </location>
</feature>
<dbReference type="InterPro" id="IPR011657">
    <property type="entry name" value="CNT_C_dom"/>
</dbReference>
<dbReference type="GO" id="GO:0005337">
    <property type="term" value="F:nucleoside transmembrane transporter activity"/>
    <property type="evidence" value="ECO:0007669"/>
    <property type="project" value="InterPro"/>
</dbReference>
<dbReference type="AlphaFoldDB" id="A0A3P1CES7"/>
<feature type="transmembrane region" description="Helical" evidence="7">
    <location>
        <begin position="296"/>
        <end position="314"/>
    </location>
</feature>
<dbReference type="Proteomes" id="UP000274271">
    <property type="component" value="Unassembled WGS sequence"/>
</dbReference>
<feature type="transmembrane region" description="Helical" evidence="7">
    <location>
        <begin position="97"/>
        <end position="121"/>
    </location>
</feature>
<dbReference type="GO" id="GO:0005886">
    <property type="term" value="C:plasma membrane"/>
    <property type="evidence" value="ECO:0007669"/>
    <property type="project" value="UniProtKB-SubCell"/>
</dbReference>
<evidence type="ECO:0000256" key="1">
    <source>
        <dbReference type="ARBA" id="ARBA00004651"/>
    </source>
</evidence>
<keyword evidence="3" id="KW-1003">Cell membrane</keyword>
<name>A0A3P1CES7_9BACT</name>
<dbReference type="GO" id="GO:0015293">
    <property type="term" value="F:symporter activity"/>
    <property type="evidence" value="ECO:0007669"/>
    <property type="project" value="TreeGrafter"/>
</dbReference>
<keyword evidence="6 7" id="KW-0472">Membrane</keyword>
<comment type="subcellular location">
    <subcellularLocation>
        <location evidence="1">Cell membrane</location>
        <topology evidence="1">Multi-pass membrane protein</topology>
    </subcellularLocation>
</comment>
<dbReference type="InterPro" id="IPR011642">
    <property type="entry name" value="Gate_dom"/>
</dbReference>
<feature type="transmembrane region" description="Helical" evidence="7">
    <location>
        <begin position="391"/>
        <end position="412"/>
    </location>
</feature>
<dbReference type="EMBL" id="RQJP01000005">
    <property type="protein sequence ID" value="RRB11747.1"/>
    <property type="molecule type" value="Genomic_DNA"/>
</dbReference>
<evidence type="ECO:0000256" key="5">
    <source>
        <dbReference type="ARBA" id="ARBA00022989"/>
    </source>
</evidence>
<dbReference type="InterPro" id="IPR002668">
    <property type="entry name" value="CNT_N_dom"/>
</dbReference>
<proteinExistence type="inferred from homology"/>
<comment type="caution">
    <text evidence="11">The sequence shown here is derived from an EMBL/GenBank/DDBJ whole genome shotgun (WGS) entry which is preliminary data.</text>
</comment>
<feature type="transmembrane region" description="Helical" evidence="7">
    <location>
        <begin position="29"/>
        <end position="47"/>
    </location>
</feature>
<evidence type="ECO:0000256" key="3">
    <source>
        <dbReference type="ARBA" id="ARBA00022475"/>
    </source>
</evidence>
<feature type="transmembrane region" description="Helical" evidence="7">
    <location>
        <begin position="353"/>
        <end position="371"/>
    </location>
</feature>
<accession>A0A3P1CES7</accession>
<dbReference type="Pfam" id="PF07662">
    <property type="entry name" value="Nucleos_tra2_C"/>
    <property type="match status" value="1"/>
</dbReference>
<evidence type="ECO:0000256" key="6">
    <source>
        <dbReference type="ARBA" id="ARBA00023136"/>
    </source>
</evidence>
<evidence type="ECO:0000313" key="11">
    <source>
        <dbReference type="EMBL" id="RRB11747.1"/>
    </source>
</evidence>
<evidence type="ECO:0000256" key="4">
    <source>
        <dbReference type="ARBA" id="ARBA00022692"/>
    </source>
</evidence>
<feature type="domain" description="Concentrative nucleoside transporter C-terminal" evidence="9">
    <location>
        <begin position="203"/>
        <end position="410"/>
    </location>
</feature>
<feature type="domain" description="Concentrative nucleoside transporter N-terminal" evidence="8">
    <location>
        <begin position="8"/>
        <end position="81"/>
    </location>
</feature>
<keyword evidence="5 7" id="KW-1133">Transmembrane helix</keyword>
<keyword evidence="12" id="KW-1185">Reference proteome</keyword>
<dbReference type="InterPro" id="IPR008276">
    <property type="entry name" value="C_nuclsd_transpt"/>
</dbReference>
<reference evidence="11 12" key="1">
    <citation type="submission" date="2018-11" db="EMBL/GenBank/DDBJ databases">
        <authorList>
            <person name="Zhou Z."/>
            <person name="Wang G."/>
        </authorList>
    </citation>
    <scope>NUCLEOTIDE SEQUENCE [LARGE SCALE GENOMIC DNA]</scope>
    <source>
        <strain evidence="11 12">KCTC42998</strain>
    </source>
</reference>
<organism evidence="11 12">
    <name type="scientific">Larkinella knui</name>
    <dbReference type="NCBI Taxonomy" id="2025310"/>
    <lineage>
        <taxon>Bacteria</taxon>
        <taxon>Pseudomonadati</taxon>
        <taxon>Bacteroidota</taxon>
        <taxon>Cytophagia</taxon>
        <taxon>Cytophagales</taxon>
        <taxon>Spirosomataceae</taxon>
        <taxon>Larkinella</taxon>
    </lineage>
</organism>
<evidence type="ECO:0000256" key="7">
    <source>
        <dbReference type="SAM" id="Phobius"/>
    </source>
</evidence>
<evidence type="ECO:0000259" key="8">
    <source>
        <dbReference type="Pfam" id="PF01773"/>
    </source>
</evidence>
<dbReference type="Pfam" id="PF01773">
    <property type="entry name" value="Nucleos_tra2_N"/>
    <property type="match status" value="1"/>
</dbReference>